<dbReference type="GO" id="GO:0005524">
    <property type="term" value="F:ATP binding"/>
    <property type="evidence" value="ECO:0007669"/>
    <property type="project" value="UniProtKB-KW"/>
</dbReference>
<dbReference type="PANTHER" id="PTHR42798:SF2">
    <property type="entry name" value="ABC TRANSPORTER ATP-BINDING PROTEIN MG467-RELATED"/>
    <property type="match status" value="1"/>
</dbReference>
<proteinExistence type="inferred from homology"/>
<dbReference type="EMBL" id="JABXIY010000008">
    <property type="protein sequence ID" value="NVK95912.1"/>
    <property type="molecule type" value="Genomic_DNA"/>
</dbReference>
<dbReference type="Gene3D" id="3.40.50.300">
    <property type="entry name" value="P-loop containing nucleotide triphosphate hydrolases"/>
    <property type="match status" value="1"/>
</dbReference>
<dbReference type="CDD" id="cd03255">
    <property type="entry name" value="ABC_MJ0796_LolCDE_FtsE"/>
    <property type="match status" value="1"/>
</dbReference>
<evidence type="ECO:0000256" key="5">
    <source>
        <dbReference type="ARBA" id="ARBA00038388"/>
    </source>
</evidence>
<dbReference type="SUPFAM" id="SSF52540">
    <property type="entry name" value="P-loop containing nucleoside triphosphate hydrolases"/>
    <property type="match status" value="1"/>
</dbReference>
<dbReference type="FunFam" id="3.40.50.300:FF:000032">
    <property type="entry name" value="Export ABC transporter ATP-binding protein"/>
    <property type="match status" value="1"/>
</dbReference>
<dbReference type="InterPro" id="IPR003439">
    <property type="entry name" value="ABC_transporter-like_ATP-bd"/>
</dbReference>
<evidence type="ECO:0000313" key="7">
    <source>
        <dbReference type="EMBL" id="NVK95912.1"/>
    </source>
</evidence>
<dbReference type="InterPro" id="IPR017911">
    <property type="entry name" value="MacB-like_ATP-bd"/>
</dbReference>
<dbReference type="InterPro" id="IPR027417">
    <property type="entry name" value="P-loop_NTPase"/>
</dbReference>
<sequence>MCRPRLSSNRGVSRIRRKTRAEWKGAVLTENTYTIRNLKKIYGHGETAVHALRGVDLDIPAGEFVVLLGASGSGKSTLLNIIGGLDRASEGTALFRDRELTTMSDSELTRYRRDHVGFVFQFYNLMPSLTARENVELVTEIARDPMDADTALALVGLAERAGHFPAQLSGGEQQRVAIARAVAKQPDVLFCDEPTGALDSTTGRAVLQVLKEVNERLGATVLVVTHAASQAAMADRVIRFGDGQVIEVKVNETKLTPEQIEW</sequence>
<keyword evidence="1" id="KW-0813">Transport</keyword>
<comment type="caution">
    <text evidence="7">The sequence shown here is derived from an EMBL/GenBank/DDBJ whole genome shotgun (WGS) entry which is preliminary data.</text>
</comment>
<keyword evidence="2" id="KW-0997">Cell inner membrane</keyword>
<comment type="similarity">
    <text evidence="5">Belongs to the ABC transporter superfamily. Macrolide exporter (TC 3.A.1.122) family.</text>
</comment>
<keyword evidence="2" id="KW-1003">Cell membrane</keyword>
<dbReference type="Pfam" id="PF00005">
    <property type="entry name" value="ABC_tran"/>
    <property type="match status" value="1"/>
</dbReference>
<evidence type="ECO:0000256" key="1">
    <source>
        <dbReference type="ARBA" id="ARBA00022448"/>
    </source>
</evidence>
<evidence type="ECO:0000259" key="6">
    <source>
        <dbReference type="PROSITE" id="PS50893"/>
    </source>
</evidence>
<evidence type="ECO:0000256" key="2">
    <source>
        <dbReference type="ARBA" id="ARBA00022519"/>
    </source>
</evidence>
<dbReference type="PANTHER" id="PTHR42798">
    <property type="entry name" value="LIPOPROTEIN-RELEASING SYSTEM ATP-BINDING PROTEIN LOLD"/>
    <property type="match status" value="1"/>
</dbReference>
<evidence type="ECO:0000256" key="3">
    <source>
        <dbReference type="ARBA" id="ARBA00022741"/>
    </source>
</evidence>
<keyword evidence="3" id="KW-0547">Nucleotide-binding</keyword>
<accession>A0A850LE66</accession>
<dbReference type="SMART" id="SM00382">
    <property type="entry name" value="AAA"/>
    <property type="match status" value="1"/>
</dbReference>
<reference evidence="7 8" key="1">
    <citation type="journal article" date="2020" name="Proc. Natl. Acad. Sci. U.S.A.">
        <title>Ecological drivers of bacterial community assembly in synthetic phycospheres.</title>
        <authorList>
            <person name="Fu H."/>
            <person name="Uchimiya M."/>
            <person name="Gore J."/>
            <person name="Moran M.A."/>
        </authorList>
    </citation>
    <scope>NUCLEOTIDE SEQUENCE [LARGE SCALE GENOMIC DNA]</scope>
    <source>
        <strain evidence="7">HF-Din03</strain>
    </source>
</reference>
<dbReference type="GO" id="GO:0022857">
    <property type="term" value="F:transmembrane transporter activity"/>
    <property type="evidence" value="ECO:0007669"/>
    <property type="project" value="UniProtKB-ARBA"/>
</dbReference>
<dbReference type="GO" id="GO:0016887">
    <property type="term" value="F:ATP hydrolysis activity"/>
    <property type="evidence" value="ECO:0007669"/>
    <property type="project" value="InterPro"/>
</dbReference>
<name>A0A850LE66_9RHOB</name>
<dbReference type="Proteomes" id="UP000565723">
    <property type="component" value="Unassembled WGS sequence"/>
</dbReference>
<evidence type="ECO:0000313" key="8">
    <source>
        <dbReference type="Proteomes" id="UP000565723"/>
    </source>
</evidence>
<keyword evidence="2" id="KW-0472">Membrane</keyword>
<dbReference type="PROSITE" id="PS50893">
    <property type="entry name" value="ABC_TRANSPORTER_2"/>
    <property type="match status" value="1"/>
</dbReference>
<dbReference type="GO" id="GO:0098796">
    <property type="term" value="C:membrane protein complex"/>
    <property type="evidence" value="ECO:0007669"/>
    <property type="project" value="UniProtKB-ARBA"/>
</dbReference>
<evidence type="ECO:0000256" key="4">
    <source>
        <dbReference type="ARBA" id="ARBA00022840"/>
    </source>
</evidence>
<dbReference type="PROSITE" id="PS00211">
    <property type="entry name" value="ABC_TRANSPORTER_1"/>
    <property type="match status" value="1"/>
</dbReference>
<organism evidence="7 8">
    <name type="scientific">Ruegeria pomeroyi</name>
    <dbReference type="NCBI Taxonomy" id="89184"/>
    <lineage>
        <taxon>Bacteria</taxon>
        <taxon>Pseudomonadati</taxon>
        <taxon>Pseudomonadota</taxon>
        <taxon>Alphaproteobacteria</taxon>
        <taxon>Rhodobacterales</taxon>
        <taxon>Roseobacteraceae</taxon>
        <taxon>Ruegeria</taxon>
    </lineage>
</organism>
<dbReference type="InterPro" id="IPR017871">
    <property type="entry name" value="ABC_transporter-like_CS"/>
</dbReference>
<dbReference type="InterPro" id="IPR003593">
    <property type="entry name" value="AAA+_ATPase"/>
</dbReference>
<feature type="domain" description="ABC transporter" evidence="6">
    <location>
        <begin position="33"/>
        <end position="262"/>
    </location>
</feature>
<protein>
    <submittedName>
        <fullName evidence="7">ABC transporter ATP-binding protein</fullName>
    </submittedName>
</protein>
<gene>
    <name evidence="7" type="ORF">HW564_03180</name>
</gene>
<keyword evidence="4 7" id="KW-0067">ATP-binding</keyword>
<dbReference type="AlphaFoldDB" id="A0A850LE66"/>